<evidence type="ECO:0000313" key="2">
    <source>
        <dbReference type="EMBL" id="QHS89975.1"/>
    </source>
</evidence>
<keyword evidence="1" id="KW-0472">Membrane</keyword>
<protein>
    <submittedName>
        <fullName evidence="2">Uncharacterized protein</fullName>
    </submittedName>
</protein>
<organism evidence="2">
    <name type="scientific">viral metagenome</name>
    <dbReference type="NCBI Taxonomy" id="1070528"/>
    <lineage>
        <taxon>unclassified sequences</taxon>
        <taxon>metagenomes</taxon>
        <taxon>organismal metagenomes</taxon>
    </lineage>
</organism>
<accession>A0A6C0BCG7</accession>
<keyword evidence="1" id="KW-1133">Transmembrane helix</keyword>
<reference evidence="2" key="1">
    <citation type="journal article" date="2020" name="Nature">
        <title>Giant virus diversity and host interactions through global metagenomics.</title>
        <authorList>
            <person name="Schulz F."/>
            <person name="Roux S."/>
            <person name="Paez-Espino D."/>
            <person name="Jungbluth S."/>
            <person name="Walsh D.A."/>
            <person name="Denef V.J."/>
            <person name="McMahon K.D."/>
            <person name="Konstantinidis K.T."/>
            <person name="Eloe-Fadrosh E.A."/>
            <person name="Kyrpides N.C."/>
            <person name="Woyke T."/>
        </authorList>
    </citation>
    <scope>NUCLEOTIDE SEQUENCE</scope>
    <source>
        <strain evidence="2">GVMAG-M-3300010160-4</strain>
    </source>
</reference>
<name>A0A6C0BCG7_9ZZZZ</name>
<keyword evidence="1" id="KW-0812">Transmembrane</keyword>
<feature type="transmembrane region" description="Helical" evidence="1">
    <location>
        <begin position="6"/>
        <end position="24"/>
    </location>
</feature>
<proteinExistence type="predicted"/>
<sequence length="346" mass="40635">MLEYFVLLILILIIIFIFYTYYFLKEPDVELISSNTTIMNKNCDEKMVSFYSDYLRTDIDKNKVYVIYYDLPVNSVYWTIGLYNNGKCLNSVNMGKYQTTEKGDTLAIILYNNINAMKAGKKTITNEHNNMYLYKKLIVHSIFVESEFYIKFASFSNKFNNSPKLNVKEYIFKNLDYIRGNKTFQKESKIRNCEKIDFFNEVIKKSIGNNFIKVGTNIDTEEIDTSLECLTNRSEIFNVSKLLIKDGKQIPSFRVIAVDHFKSRAALHSHIIFFDADTHNKIDFEITGEISDFMNHNQMITCRCIKFIPPKEVKNMYAIEYIYYDFETGSKIKKESIIPMEIYTSC</sequence>
<dbReference type="AlphaFoldDB" id="A0A6C0BCG7"/>
<dbReference type="EMBL" id="MN739122">
    <property type="protein sequence ID" value="QHS89975.1"/>
    <property type="molecule type" value="Genomic_DNA"/>
</dbReference>
<evidence type="ECO:0000256" key="1">
    <source>
        <dbReference type="SAM" id="Phobius"/>
    </source>
</evidence>